<organism evidence="2 3">
    <name type="scientific">Daphnia galeata</name>
    <dbReference type="NCBI Taxonomy" id="27404"/>
    <lineage>
        <taxon>Eukaryota</taxon>
        <taxon>Metazoa</taxon>
        <taxon>Ecdysozoa</taxon>
        <taxon>Arthropoda</taxon>
        <taxon>Crustacea</taxon>
        <taxon>Branchiopoda</taxon>
        <taxon>Diplostraca</taxon>
        <taxon>Cladocera</taxon>
        <taxon>Anomopoda</taxon>
        <taxon>Daphniidae</taxon>
        <taxon>Daphnia</taxon>
    </lineage>
</organism>
<protein>
    <submittedName>
        <fullName evidence="2">Uncharacterized protein</fullName>
    </submittedName>
</protein>
<name>A0A8J2WL33_9CRUS</name>
<comment type="caution">
    <text evidence="2">The sequence shown here is derived from an EMBL/GenBank/DDBJ whole genome shotgun (WGS) entry which is preliminary data.</text>
</comment>
<reference evidence="2" key="1">
    <citation type="submission" date="2021-11" db="EMBL/GenBank/DDBJ databases">
        <authorList>
            <person name="Schell T."/>
        </authorList>
    </citation>
    <scope>NUCLEOTIDE SEQUENCE</scope>
    <source>
        <strain evidence="2">M5</strain>
    </source>
</reference>
<gene>
    <name evidence="2" type="ORF">DGAL_LOCUS10010</name>
</gene>
<evidence type="ECO:0000256" key="1">
    <source>
        <dbReference type="SAM" id="SignalP"/>
    </source>
</evidence>
<keyword evidence="1" id="KW-0732">Signal</keyword>
<keyword evidence="3" id="KW-1185">Reference proteome</keyword>
<proteinExistence type="predicted"/>
<feature type="signal peptide" evidence="1">
    <location>
        <begin position="1"/>
        <end position="18"/>
    </location>
</feature>
<dbReference type="EMBL" id="CAKKLH010000235">
    <property type="protein sequence ID" value="CAH0106848.1"/>
    <property type="molecule type" value="Genomic_DNA"/>
</dbReference>
<sequence length="91" mass="10230">MKVLAIVAFILVVVCVACNQLPDGWNYNLFFISFFSLVRSLPLGLEEHAKKLATYPDRRLEVDCKRKETQNCPLLTSESTGVSTKDEVIVP</sequence>
<dbReference type="AlphaFoldDB" id="A0A8J2WL33"/>
<evidence type="ECO:0000313" key="3">
    <source>
        <dbReference type="Proteomes" id="UP000789390"/>
    </source>
</evidence>
<feature type="chain" id="PRO_5035185454" evidence="1">
    <location>
        <begin position="19"/>
        <end position="91"/>
    </location>
</feature>
<evidence type="ECO:0000313" key="2">
    <source>
        <dbReference type="EMBL" id="CAH0106848.1"/>
    </source>
</evidence>
<dbReference type="Proteomes" id="UP000789390">
    <property type="component" value="Unassembled WGS sequence"/>
</dbReference>
<dbReference type="OrthoDB" id="10465067at2759"/>
<accession>A0A8J2WL33</accession>